<dbReference type="PANTHER" id="PTHR21666">
    <property type="entry name" value="PEPTIDASE-RELATED"/>
    <property type="match status" value="1"/>
</dbReference>
<accession>A0A930HLU9</accession>
<evidence type="ECO:0000313" key="5">
    <source>
        <dbReference type="Proteomes" id="UP000771736"/>
    </source>
</evidence>
<dbReference type="PROSITE" id="PS51782">
    <property type="entry name" value="LYSM"/>
    <property type="match status" value="1"/>
</dbReference>
<feature type="compositionally biased region" description="Polar residues" evidence="1">
    <location>
        <begin position="270"/>
        <end position="285"/>
    </location>
</feature>
<dbReference type="Pfam" id="PF01551">
    <property type="entry name" value="Peptidase_M23"/>
    <property type="match status" value="1"/>
</dbReference>
<protein>
    <submittedName>
        <fullName evidence="4">Peptidoglycan DD-metalloendopeptidase family protein</fullName>
    </submittedName>
</protein>
<dbReference type="EMBL" id="JABZSJ010000011">
    <property type="protein sequence ID" value="MBF1383915.1"/>
    <property type="molecule type" value="Genomic_DNA"/>
</dbReference>
<comment type="caution">
    <text evidence="4">The sequence shown here is derived from an EMBL/GenBank/DDBJ whole genome shotgun (WGS) entry which is preliminary data.</text>
</comment>
<dbReference type="CDD" id="cd00118">
    <property type="entry name" value="LysM"/>
    <property type="match status" value="1"/>
</dbReference>
<proteinExistence type="predicted"/>
<dbReference type="Gene3D" id="3.10.350.10">
    <property type="entry name" value="LysM domain"/>
    <property type="match status" value="1"/>
</dbReference>
<evidence type="ECO:0000256" key="1">
    <source>
        <dbReference type="SAM" id="MobiDB-lite"/>
    </source>
</evidence>
<dbReference type="SUPFAM" id="SSF51261">
    <property type="entry name" value="Duplicated hybrid motif"/>
    <property type="match status" value="1"/>
</dbReference>
<reference evidence="4" key="1">
    <citation type="submission" date="2020-04" db="EMBL/GenBank/DDBJ databases">
        <title>Deep metagenomics examines the oral microbiome during advanced dental caries in children, revealing novel taxa and co-occurrences with host molecules.</title>
        <authorList>
            <person name="Baker J.L."/>
            <person name="Morton J.T."/>
            <person name="Dinis M."/>
            <person name="Alvarez R."/>
            <person name="Tran N.C."/>
            <person name="Knight R."/>
            <person name="Edlund A."/>
        </authorList>
    </citation>
    <scope>NUCLEOTIDE SEQUENCE</scope>
    <source>
        <strain evidence="4">JCVI_44_bin.5</strain>
    </source>
</reference>
<dbReference type="InterPro" id="IPR036779">
    <property type="entry name" value="LysM_dom_sf"/>
</dbReference>
<dbReference type="GO" id="GO:0004222">
    <property type="term" value="F:metalloendopeptidase activity"/>
    <property type="evidence" value="ECO:0007669"/>
    <property type="project" value="TreeGrafter"/>
</dbReference>
<gene>
    <name evidence="4" type="ORF">HXN26_03505</name>
</gene>
<dbReference type="RefSeq" id="WP_273158757.1">
    <property type="nucleotide sequence ID" value="NZ_CALCFI010000090.1"/>
</dbReference>
<sequence>MTLKKIIRTLGLSALIGFVATPVCAQDLIARQSPVDRRAKSLDTMVINRLQEAEEFESPSSMLYNDWSNSKTHAQGYLPDVYKIDLRGFHMPTPSRVVTSNYGRRWGRAHKGLDIKVYIGDTIRAAFSGKVRIVGYDARGYGKYVIIRHNNGLETYYGHLSKQIVYANQTVRAGEPIALGGNTGRSTGSHLHFETRLAGIAINPALLFDFPNQDVTGDFYVFRRQTLDSESARATALRGTAASPGYSRENIQGVGRSTTTFNNSSSVNTDYSNRNKPTAQQQSNSQILYHKVAEGETLESIARQHGINKEQLCKLNHLGVYTKLVPGQILRYS</sequence>
<evidence type="ECO:0000259" key="3">
    <source>
        <dbReference type="PROSITE" id="PS51782"/>
    </source>
</evidence>
<organism evidence="4 5">
    <name type="scientific">Prevotella aurantiaca</name>
    <dbReference type="NCBI Taxonomy" id="596085"/>
    <lineage>
        <taxon>Bacteria</taxon>
        <taxon>Pseudomonadati</taxon>
        <taxon>Bacteroidota</taxon>
        <taxon>Bacteroidia</taxon>
        <taxon>Bacteroidales</taxon>
        <taxon>Prevotellaceae</taxon>
        <taxon>Prevotella</taxon>
    </lineage>
</organism>
<dbReference type="InterPro" id="IPR050570">
    <property type="entry name" value="Cell_wall_metabolism_enzyme"/>
</dbReference>
<dbReference type="Proteomes" id="UP000771736">
    <property type="component" value="Unassembled WGS sequence"/>
</dbReference>
<dbReference type="AlphaFoldDB" id="A0A930HLU9"/>
<dbReference type="PANTHER" id="PTHR21666:SF270">
    <property type="entry name" value="MUREIN HYDROLASE ACTIVATOR ENVC"/>
    <property type="match status" value="1"/>
</dbReference>
<dbReference type="SMART" id="SM00257">
    <property type="entry name" value="LysM"/>
    <property type="match status" value="1"/>
</dbReference>
<dbReference type="Pfam" id="PF01476">
    <property type="entry name" value="LysM"/>
    <property type="match status" value="1"/>
</dbReference>
<dbReference type="CDD" id="cd12797">
    <property type="entry name" value="M23_peptidase"/>
    <property type="match status" value="1"/>
</dbReference>
<dbReference type="InterPro" id="IPR011055">
    <property type="entry name" value="Dup_hybrid_motif"/>
</dbReference>
<dbReference type="SUPFAM" id="SSF54106">
    <property type="entry name" value="LysM domain"/>
    <property type="match status" value="1"/>
</dbReference>
<evidence type="ECO:0000256" key="2">
    <source>
        <dbReference type="SAM" id="SignalP"/>
    </source>
</evidence>
<feature type="domain" description="LysM" evidence="3">
    <location>
        <begin position="288"/>
        <end position="332"/>
    </location>
</feature>
<keyword evidence="2" id="KW-0732">Signal</keyword>
<feature type="chain" id="PRO_5037946083" evidence="2">
    <location>
        <begin position="26"/>
        <end position="333"/>
    </location>
</feature>
<feature type="signal peptide" evidence="2">
    <location>
        <begin position="1"/>
        <end position="25"/>
    </location>
</feature>
<feature type="region of interest" description="Disordered" evidence="1">
    <location>
        <begin position="253"/>
        <end position="285"/>
    </location>
</feature>
<name>A0A930HLU9_9BACT</name>
<evidence type="ECO:0000313" key="4">
    <source>
        <dbReference type="EMBL" id="MBF1383915.1"/>
    </source>
</evidence>
<dbReference type="Gene3D" id="2.70.70.10">
    <property type="entry name" value="Glucose Permease (Domain IIA)"/>
    <property type="match status" value="1"/>
</dbReference>
<dbReference type="InterPro" id="IPR018392">
    <property type="entry name" value="LysM"/>
</dbReference>
<feature type="compositionally biased region" description="Low complexity" evidence="1">
    <location>
        <begin position="257"/>
        <end position="269"/>
    </location>
</feature>
<dbReference type="InterPro" id="IPR016047">
    <property type="entry name" value="M23ase_b-sheet_dom"/>
</dbReference>